<feature type="transmembrane region" description="Helical" evidence="1">
    <location>
        <begin position="157"/>
        <end position="179"/>
    </location>
</feature>
<dbReference type="Pfam" id="PF00615">
    <property type="entry name" value="RGS"/>
    <property type="match status" value="1"/>
</dbReference>
<dbReference type="PROSITE" id="PS50132">
    <property type="entry name" value="RGS"/>
    <property type="match status" value="1"/>
</dbReference>
<accession>A0AAD5X6J8</accession>
<dbReference type="EMBL" id="JADGJD010000152">
    <property type="protein sequence ID" value="KAJ3054199.1"/>
    <property type="molecule type" value="Genomic_DNA"/>
</dbReference>
<feature type="transmembrane region" description="Helical" evidence="1">
    <location>
        <begin position="231"/>
        <end position="252"/>
    </location>
</feature>
<feature type="transmembrane region" description="Helical" evidence="1">
    <location>
        <begin position="191"/>
        <end position="211"/>
    </location>
</feature>
<evidence type="ECO:0000256" key="1">
    <source>
        <dbReference type="SAM" id="Phobius"/>
    </source>
</evidence>
<dbReference type="InterPro" id="IPR016137">
    <property type="entry name" value="RGS"/>
</dbReference>
<sequence>MLWTGQIGYSLYVFSFAARALRLRHLFRVNQAKLHIDLQGSGNSIDKGFRRMNAGDGIINSSKPSASAIMEEAMDPGAASMLGAQSMPVSSSTLGTRRLKRRGLSEAQIHYWTFIIVMVIVAAWCTYVQAKSEQYSVEPASYYCPQIENGRLRWEHWPFMVVSTAWSFIACPLFVWLLWKANDTYGIRRDMIVTSIATPFFTIASFVAQSFPFGHMPGEPTFPIWVPATTWALGGVYIGQWTAVALPVLESYGYHPVRRIRRWWRSYYSTFTEFATRTGEIRGRRPSTKAVETVPYQDLFRAVLEDPQWFEAFRSFSARDFTTENPMFFHEYRKLMLKVKATLGNVARDGPESESQLGLGVYLPPSTSNLPIPTVLASDFRKLYRTFIRPSAALQLNLPAHLVHQISQQLGRKDETGLPLISVFDPVRTEVLTMMFQSFSKFVEEEKEGCLKSLGRLKPGNDAIA</sequence>
<dbReference type="AlphaFoldDB" id="A0AAD5X6J8"/>
<evidence type="ECO:0000313" key="4">
    <source>
        <dbReference type="Proteomes" id="UP001212841"/>
    </source>
</evidence>
<proteinExistence type="predicted"/>
<comment type="caution">
    <text evidence="3">The sequence shown here is derived from an EMBL/GenBank/DDBJ whole genome shotgun (WGS) entry which is preliminary data.</text>
</comment>
<evidence type="ECO:0000313" key="3">
    <source>
        <dbReference type="EMBL" id="KAJ3054199.1"/>
    </source>
</evidence>
<dbReference type="SUPFAM" id="SSF48097">
    <property type="entry name" value="Regulator of G-protein signaling, RGS"/>
    <property type="match status" value="1"/>
</dbReference>
<feature type="transmembrane region" description="Helical" evidence="1">
    <location>
        <begin position="109"/>
        <end position="130"/>
    </location>
</feature>
<protein>
    <recommendedName>
        <fullName evidence="2">RGS domain-containing protein</fullName>
    </recommendedName>
</protein>
<keyword evidence="1" id="KW-0812">Transmembrane</keyword>
<gene>
    <name evidence="3" type="ORF">HK097_002422</name>
</gene>
<evidence type="ECO:0000259" key="2">
    <source>
        <dbReference type="PROSITE" id="PS50132"/>
    </source>
</evidence>
<feature type="domain" description="RGS" evidence="2">
    <location>
        <begin position="299"/>
        <end position="435"/>
    </location>
</feature>
<dbReference type="InterPro" id="IPR036305">
    <property type="entry name" value="RGS_sf"/>
</dbReference>
<dbReference type="InterPro" id="IPR044926">
    <property type="entry name" value="RGS_subdomain_2"/>
</dbReference>
<name>A0AAD5X6J8_9FUNG</name>
<keyword evidence="1" id="KW-1133">Transmembrane helix</keyword>
<dbReference type="Proteomes" id="UP001212841">
    <property type="component" value="Unassembled WGS sequence"/>
</dbReference>
<organism evidence="3 4">
    <name type="scientific">Rhizophlyctis rosea</name>
    <dbReference type="NCBI Taxonomy" id="64517"/>
    <lineage>
        <taxon>Eukaryota</taxon>
        <taxon>Fungi</taxon>
        <taxon>Fungi incertae sedis</taxon>
        <taxon>Chytridiomycota</taxon>
        <taxon>Chytridiomycota incertae sedis</taxon>
        <taxon>Chytridiomycetes</taxon>
        <taxon>Rhizophlyctidales</taxon>
        <taxon>Rhizophlyctidaceae</taxon>
        <taxon>Rhizophlyctis</taxon>
    </lineage>
</organism>
<reference evidence="3" key="1">
    <citation type="submission" date="2020-05" db="EMBL/GenBank/DDBJ databases">
        <title>Phylogenomic resolution of chytrid fungi.</title>
        <authorList>
            <person name="Stajich J.E."/>
            <person name="Amses K."/>
            <person name="Simmons R."/>
            <person name="Seto K."/>
            <person name="Myers J."/>
            <person name="Bonds A."/>
            <person name="Quandt C.A."/>
            <person name="Barry K."/>
            <person name="Liu P."/>
            <person name="Grigoriev I."/>
            <person name="Longcore J.E."/>
            <person name="James T.Y."/>
        </authorList>
    </citation>
    <scope>NUCLEOTIDE SEQUENCE</scope>
    <source>
        <strain evidence="3">JEL0318</strain>
    </source>
</reference>
<keyword evidence="1" id="KW-0472">Membrane</keyword>
<dbReference type="Gene3D" id="1.10.167.10">
    <property type="entry name" value="Regulator of G-protein Signalling 4, domain 2"/>
    <property type="match status" value="1"/>
</dbReference>
<keyword evidence="4" id="KW-1185">Reference proteome</keyword>